<dbReference type="InterPro" id="IPR017867">
    <property type="entry name" value="Tyr_phospatase_low_mol_wt"/>
</dbReference>
<dbReference type="EMBL" id="DRPZ01000168">
    <property type="protein sequence ID" value="HGY09636.1"/>
    <property type="molecule type" value="Genomic_DNA"/>
</dbReference>
<dbReference type="PANTHER" id="PTHR11717">
    <property type="entry name" value="LOW MOLECULAR WEIGHT PROTEIN TYROSINE PHOSPHATASE"/>
    <property type="match status" value="1"/>
</dbReference>
<dbReference type="Pfam" id="PF01451">
    <property type="entry name" value="LMWPc"/>
    <property type="match status" value="1"/>
</dbReference>
<dbReference type="InterPro" id="IPR050438">
    <property type="entry name" value="LMW_PTPase"/>
</dbReference>
<sequence length="164" mass="18591">MEGMSRTRVLFVCLGNICRSPLAEGAARKLARERGLLERFDFDSAATAGYHEGEPYDPRVEAVLKRQGALFEHRARRIRAEDYRSFDWILGMDEENLRDLQRSAPAGARARIALVTEPWGGGRVTDPYYQDDWACEQTYLELEDLVGRWLDLWQEGGDGPAPSA</sequence>
<feature type="active site" evidence="5">
    <location>
        <position position="19"/>
    </location>
</feature>
<evidence type="ECO:0000256" key="5">
    <source>
        <dbReference type="PIRSR" id="PIRSR617867-1"/>
    </source>
</evidence>
<accession>A0A7C4Z930</accession>
<dbReference type="SMART" id="SM00226">
    <property type="entry name" value="LMWPc"/>
    <property type="match status" value="1"/>
</dbReference>
<proteinExistence type="inferred from homology"/>
<comment type="similarity">
    <text evidence="1">Belongs to the low molecular weight phosphotyrosine protein phosphatase family.</text>
</comment>
<dbReference type="InterPro" id="IPR036196">
    <property type="entry name" value="Ptyr_pPase_sf"/>
</dbReference>
<comment type="caution">
    <text evidence="7">The sequence shown here is derived from an EMBL/GenBank/DDBJ whole genome shotgun (WGS) entry which is preliminary data.</text>
</comment>
<feature type="active site" description="Proton donor" evidence="5">
    <location>
        <position position="126"/>
    </location>
</feature>
<dbReference type="Proteomes" id="UP000885759">
    <property type="component" value="Unassembled WGS sequence"/>
</dbReference>
<name>A0A7C4Z930_9DEIN</name>
<feature type="active site" description="Nucleophile" evidence="5">
    <location>
        <position position="13"/>
    </location>
</feature>
<dbReference type="PRINTS" id="PR00719">
    <property type="entry name" value="LMWPTPASE"/>
</dbReference>
<evidence type="ECO:0000256" key="3">
    <source>
        <dbReference type="ARBA" id="ARBA00022801"/>
    </source>
</evidence>
<feature type="domain" description="Phosphotyrosine protein phosphatase I" evidence="6">
    <location>
        <begin position="7"/>
        <end position="152"/>
    </location>
</feature>
<protein>
    <recommendedName>
        <fullName evidence="2">protein-tyrosine-phosphatase</fullName>
        <ecNumber evidence="2">3.1.3.48</ecNumber>
    </recommendedName>
</protein>
<evidence type="ECO:0000256" key="1">
    <source>
        <dbReference type="ARBA" id="ARBA00011063"/>
    </source>
</evidence>
<dbReference type="EC" id="3.1.3.48" evidence="2"/>
<dbReference type="InterPro" id="IPR023485">
    <property type="entry name" value="Ptyr_pPase"/>
</dbReference>
<dbReference type="GO" id="GO:0004725">
    <property type="term" value="F:protein tyrosine phosphatase activity"/>
    <property type="evidence" value="ECO:0007669"/>
    <property type="project" value="UniProtKB-EC"/>
</dbReference>
<keyword evidence="3" id="KW-0378">Hydrolase</keyword>
<dbReference type="Gene3D" id="3.40.50.2300">
    <property type="match status" value="1"/>
</dbReference>
<evidence type="ECO:0000313" key="7">
    <source>
        <dbReference type="EMBL" id="HGY09636.1"/>
    </source>
</evidence>
<gene>
    <name evidence="7" type="ORF">ENK37_06240</name>
</gene>
<dbReference type="CDD" id="cd16343">
    <property type="entry name" value="LMWPTP"/>
    <property type="match status" value="1"/>
</dbReference>
<dbReference type="SUPFAM" id="SSF52788">
    <property type="entry name" value="Phosphotyrosine protein phosphatases I"/>
    <property type="match status" value="1"/>
</dbReference>
<dbReference type="PANTHER" id="PTHR11717:SF7">
    <property type="entry name" value="LOW MOLECULAR WEIGHT PHOSPHOTYROSINE PROTEIN PHOSPHATASE"/>
    <property type="match status" value="1"/>
</dbReference>
<reference evidence="7" key="1">
    <citation type="journal article" date="2020" name="mSystems">
        <title>Genome- and Community-Level Interaction Insights into Carbon Utilization and Element Cycling Functions of Hydrothermarchaeota in Hydrothermal Sediment.</title>
        <authorList>
            <person name="Zhou Z."/>
            <person name="Liu Y."/>
            <person name="Xu W."/>
            <person name="Pan J."/>
            <person name="Luo Z.H."/>
            <person name="Li M."/>
        </authorList>
    </citation>
    <scope>NUCLEOTIDE SEQUENCE [LARGE SCALE GENOMIC DNA]</scope>
    <source>
        <strain evidence="7">HyVt-570</strain>
    </source>
</reference>
<organism evidence="7">
    <name type="scientific">Oceanithermus profundus</name>
    <dbReference type="NCBI Taxonomy" id="187137"/>
    <lineage>
        <taxon>Bacteria</taxon>
        <taxon>Thermotogati</taxon>
        <taxon>Deinococcota</taxon>
        <taxon>Deinococci</taxon>
        <taxon>Thermales</taxon>
        <taxon>Thermaceae</taxon>
        <taxon>Oceanithermus</taxon>
    </lineage>
</organism>
<evidence type="ECO:0000259" key="6">
    <source>
        <dbReference type="SMART" id="SM00226"/>
    </source>
</evidence>
<evidence type="ECO:0000256" key="2">
    <source>
        <dbReference type="ARBA" id="ARBA00013064"/>
    </source>
</evidence>
<evidence type="ECO:0000256" key="4">
    <source>
        <dbReference type="ARBA" id="ARBA00022912"/>
    </source>
</evidence>
<dbReference type="AlphaFoldDB" id="A0A7C4Z930"/>
<keyword evidence="4" id="KW-0904">Protein phosphatase</keyword>